<dbReference type="GO" id="GO:0005524">
    <property type="term" value="F:ATP binding"/>
    <property type="evidence" value="ECO:0007669"/>
    <property type="project" value="UniProtKB-KW"/>
</dbReference>
<dbReference type="InterPro" id="IPR040999">
    <property type="entry name" value="Mak_N_cap"/>
</dbReference>
<reference evidence="18" key="1">
    <citation type="journal article" date="2021" name="Curr. Microbiol.">
        <title>Complete genome of nocamycin-producing strain Saccharothrix syringae NRRL B-16468 reveals the biosynthetic potential for secondary metabolites.</title>
        <authorList>
            <person name="Mo X."/>
            <person name="Yang S."/>
        </authorList>
    </citation>
    <scope>NUCLEOTIDE SEQUENCE [LARGE SCALE GENOMIC DNA]</scope>
    <source>
        <strain evidence="18">ATCC 51364 / DSM 43886 / JCM 6844 / KCTC 9398 / NBRC 14523 / NRRL B-16468 / INA 2240</strain>
    </source>
</reference>
<evidence type="ECO:0000256" key="3">
    <source>
        <dbReference type="ARBA" id="ARBA00011245"/>
    </source>
</evidence>
<sequence length="417" mass="44590">MTLSAWDRTRLAAALVDWLPRRRWFAAKGRPVERVEVARVADLGHGCLVALVDVHLVGEPGPHRYQLPLGLRAEPAPDAITDLGGLWAVDATDVPDLMAHVLALVAAGAERDGVRFTAAAPVEPAAPARRVTGEQSNTSVVFGDRYILKFFRRLFPGENPEVAVSRALGPTPTVPRLHGVVDDGTSTLAVVQGYAAGAVSGWDLAGTPGFTGRLRSLGEAVATTHAALADAFGSTPLTRADLSALVDGMLDRLARTAAEAPALARHADRLTRLLVGACRAALPGSPRQRVHGDLHLGQVLAADRGWLLIDFEGEPGAPIPERARWDSPLRDVAGVLRSLDYAANRTPDRDWVRAAEREFLAGYAERAGRAPDPALLLAHQLDKAIYEVGYETRNRPDWVTVPLRAIEGFVAAAEEAG</sequence>
<evidence type="ECO:0000256" key="11">
    <source>
        <dbReference type="ARBA" id="ARBA00023056"/>
    </source>
</evidence>
<dbReference type="KEGG" id="ssyi:EKG83_29380"/>
<evidence type="ECO:0000256" key="6">
    <source>
        <dbReference type="ARBA" id="ARBA00022600"/>
    </source>
</evidence>
<dbReference type="EMBL" id="CP034550">
    <property type="protein sequence ID" value="QFZ20951.1"/>
    <property type="molecule type" value="Genomic_DNA"/>
</dbReference>
<comment type="subunit">
    <text evidence="3">Monomer.</text>
</comment>
<evidence type="ECO:0000256" key="12">
    <source>
        <dbReference type="ARBA" id="ARBA00023277"/>
    </source>
</evidence>
<feature type="domain" description="Maltokinase N-terminal cap" evidence="16">
    <location>
        <begin position="18"/>
        <end position="92"/>
    </location>
</feature>
<gene>
    <name evidence="17" type="ORF">EKG83_29380</name>
</gene>
<comment type="catalytic activity">
    <reaction evidence="14">
        <text>D-maltose + ATP = alpha-maltose 1-phosphate + ADP + H(+)</text>
        <dbReference type="Rhea" id="RHEA:31915"/>
        <dbReference type="ChEBI" id="CHEBI:15378"/>
        <dbReference type="ChEBI" id="CHEBI:17306"/>
        <dbReference type="ChEBI" id="CHEBI:30616"/>
        <dbReference type="ChEBI" id="CHEBI:63576"/>
        <dbReference type="ChEBI" id="CHEBI:456216"/>
        <dbReference type="EC" id="2.7.1.175"/>
    </reaction>
</comment>
<dbReference type="RefSeq" id="WP_033435870.1">
    <property type="nucleotide sequence ID" value="NZ_CP034550.1"/>
</dbReference>
<dbReference type="OrthoDB" id="3787729at2"/>
<evidence type="ECO:0000256" key="9">
    <source>
        <dbReference type="ARBA" id="ARBA00022777"/>
    </source>
</evidence>
<keyword evidence="18" id="KW-1185">Reference proteome</keyword>
<keyword evidence="12" id="KW-0119">Carbohydrate metabolism</keyword>
<protein>
    <recommendedName>
        <fullName evidence="5">Maltokinase</fullName>
        <ecNumber evidence="4">2.7.1.175</ecNumber>
    </recommendedName>
    <alternativeName>
        <fullName evidence="13">Maltose-1-phosphate synthase</fullName>
    </alternativeName>
</protein>
<evidence type="ECO:0000256" key="8">
    <source>
        <dbReference type="ARBA" id="ARBA00022741"/>
    </source>
</evidence>
<dbReference type="SUPFAM" id="SSF56112">
    <property type="entry name" value="Protein kinase-like (PK-like)"/>
    <property type="match status" value="1"/>
</dbReference>
<evidence type="ECO:0000313" key="18">
    <source>
        <dbReference type="Proteomes" id="UP000325787"/>
    </source>
</evidence>
<comment type="similarity">
    <text evidence="2">Belongs to the aminoglycoside phosphotransferase family.</text>
</comment>
<evidence type="ECO:0000256" key="10">
    <source>
        <dbReference type="ARBA" id="ARBA00022840"/>
    </source>
</evidence>
<dbReference type="AlphaFoldDB" id="A0A5Q0H413"/>
<keyword evidence="6" id="KW-0321">Glycogen metabolism</keyword>
<evidence type="ECO:0000313" key="17">
    <source>
        <dbReference type="EMBL" id="QFZ20951.1"/>
    </source>
</evidence>
<dbReference type="EC" id="2.7.1.175" evidence="4"/>
<dbReference type="InterPro" id="IPR011009">
    <property type="entry name" value="Kinase-like_dom_sf"/>
</dbReference>
<keyword evidence="11" id="KW-0320">Glycogen biosynthesis</keyword>
<evidence type="ECO:0000256" key="5">
    <source>
        <dbReference type="ARBA" id="ARBA00013882"/>
    </source>
</evidence>
<dbReference type="UniPathway" id="UPA00164"/>
<evidence type="ECO:0000256" key="1">
    <source>
        <dbReference type="ARBA" id="ARBA00004964"/>
    </source>
</evidence>
<dbReference type="InterPro" id="IPR002575">
    <property type="entry name" value="Aminoglycoside_PTrfase"/>
</dbReference>
<keyword evidence="8" id="KW-0547">Nucleotide-binding</keyword>
<feature type="domain" description="Aminoglycoside phosphotransferase" evidence="15">
    <location>
        <begin position="129"/>
        <end position="368"/>
    </location>
</feature>
<keyword evidence="10" id="KW-0067">ATP-binding</keyword>
<keyword evidence="9" id="KW-0418">Kinase</keyword>
<evidence type="ECO:0000256" key="7">
    <source>
        <dbReference type="ARBA" id="ARBA00022679"/>
    </source>
</evidence>
<proteinExistence type="inferred from homology"/>
<keyword evidence="7" id="KW-0808">Transferase</keyword>
<evidence type="ECO:0000259" key="16">
    <source>
        <dbReference type="Pfam" id="PF18085"/>
    </source>
</evidence>
<evidence type="ECO:0000256" key="14">
    <source>
        <dbReference type="ARBA" id="ARBA00049067"/>
    </source>
</evidence>
<evidence type="ECO:0000256" key="4">
    <source>
        <dbReference type="ARBA" id="ARBA00011962"/>
    </source>
</evidence>
<dbReference type="Gene3D" id="3.90.1200.10">
    <property type="match status" value="1"/>
</dbReference>
<evidence type="ECO:0000256" key="2">
    <source>
        <dbReference type="ARBA" id="ARBA00006219"/>
    </source>
</evidence>
<dbReference type="Pfam" id="PF01636">
    <property type="entry name" value="APH"/>
    <property type="match status" value="1"/>
</dbReference>
<comment type="pathway">
    <text evidence="1">Glycan biosynthesis; glycogen biosynthesis.</text>
</comment>
<dbReference type="GO" id="GO:0016301">
    <property type="term" value="F:kinase activity"/>
    <property type="evidence" value="ECO:0007669"/>
    <property type="project" value="UniProtKB-KW"/>
</dbReference>
<dbReference type="Proteomes" id="UP000325787">
    <property type="component" value="Chromosome"/>
</dbReference>
<evidence type="ECO:0000256" key="13">
    <source>
        <dbReference type="ARBA" id="ARBA00031251"/>
    </source>
</evidence>
<dbReference type="Pfam" id="PF18085">
    <property type="entry name" value="Mak_N_cap"/>
    <property type="match status" value="1"/>
</dbReference>
<dbReference type="GO" id="GO:0005978">
    <property type="term" value="P:glycogen biosynthetic process"/>
    <property type="evidence" value="ECO:0007669"/>
    <property type="project" value="UniProtKB-UniPathway"/>
</dbReference>
<accession>A0A5Q0H413</accession>
<organism evidence="17 18">
    <name type="scientific">Saccharothrix syringae</name>
    <name type="common">Nocardiopsis syringae</name>
    <dbReference type="NCBI Taxonomy" id="103733"/>
    <lineage>
        <taxon>Bacteria</taxon>
        <taxon>Bacillati</taxon>
        <taxon>Actinomycetota</taxon>
        <taxon>Actinomycetes</taxon>
        <taxon>Pseudonocardiales</taxon>
        <taxon>Pseudonocardiaceae</taxon>
        <taxon>Saccharothrix</taxon>
    </lineage>
</organism>
<name>A0A5Q0H413_SACSY</name>
<evidence type="ECO:0000259" key="15">
    <source>
        <dbReference type="Pfam" id="PF01636"/>
    </source>
</evidence>